<dbReference type="SUPFAM" id="SSF56281">
    <property type="entry name" value="Metallo-hydrolase/oxidoreductase"/>
    <property type="match status" value="1"/>
</dbReference>
<gene>
    <name evidence="9" type="ORF">GS601_07435</name>
</gene>
<dbReference type="PROSITE" id="PS00201">
    <property type="entry name" value="FLAVODOXIN"/>
    <property type="match status" value="1"/>
</dbReference>
<dbReference type="GO" id="GO:0016646">
    <property type="term" value="F:oxidoreductase activity, acting on the CH-NH group of donors, NAD or NADP as acceptor"/>
    <property type="evidence" value="ECO:0007669"/>
    <property type="project" value="UniProtKB-ARBA"/>
</dbReference>
<evidence type="ECO:0000256" key="7">
    <source>
        <dbReference type="ARBA" id="ARBA00025633"/>
    </source>
</evidence>
<dbReference type="SUPFAM" id="SSF50475">
    <property type="entry name" value="FMN-binding split barrel"/>
    <property type="match status" value="1"/>
</dbReference>
<accession>A0A8J8CKX8</accession>
<dbReference type="InterPro" id="IPR001279">
    <property type="entry name" value="Metallo-B-lactamas"/>
</dbReference>
<dbReference type="GO" id="GO:0009055">
    <property type="term" value="F:electron transfer activity"/>
    <property type="evidence" value="ECO:0007669"/>
    <property type="project" value="InterPro"/>
</dbReference>
<dbReference type="Proteomes" id="UP000646053">
    <property type="component" value="Unassembled WGS sequence"/>
</dbReference>
<dbReference type="InterPro" id="IPR012349">
    <property type="entry name" value="Split_barrel_FMN-bd"/>
</dbReference>
<dbReference type="SMART" id="SM00849">
    <property type="entry name" value="Lactamase_B"/>
    <property type="match status" value="1"/>
</dbReference>
<evidence type="ECO:0000259" key="8">
    <source>
        <dbReference type="PROSITE" id="PS50902"/>
    </source>
</evidence>
<comment type="similarity">
    <text evidence="2">In the C-terminal section; belongs to the flavodoxin reductase family.</text>
</comment>
<dbReference type="InterPro" id="IPR002563">
    <property type="entry name" value="Flavin_Rdtase-like_dom"/>
</dbReference>
<comment type="similarity">
    <text evidence="3">In the N-terminal section; belongs to the zinc metallo-hydrolase group 3 family.</text>
</comment>
<dbReference type="Pfam" id="PF00258">
    <property type="entry name" value="Flavodoxin_1"/>
    <property type="match status" value="1"/>
</dbReference>
<dbReference type="PROSITE" id="PS50902">
    <property type="entry name" value="FLAVODOXIN_LIKE"/>
    <property type="match status" value="1"/>
</dbReference>
<keyword evidence="5" id="KW-0249">Electron transport</keyword>
<comment type="function">
    <text evidence="7">Mediates electron transfer from NADH to oxygen, reducing it to water. This modular protein has 3 redox cofactors, in other organisms the same activity requires 2 or 3 proteins.</text>
</comment>
<dbReference type="RefSeq" id="WP_162422642.1">
    <property type="nucleotide sequence ID" value="NZ_WVIE01000007.1"/>
</dbReference>
<dbReference type="AlphaFoldDB" id="A0A8J8CKX8"/>
<evidence type="ECO:0000256" key="1">
    <source>
        <dbReference type="ARBA" id="ARBA00001962"/>
    </source>
</evidence>
<evidence type="ECO:0000256" key="2">
    <source>
        <dbReference type="ARBA" id="ARBA00006098"/>
    </source>
</evidence>
<dbReference type="InterPro" id="IPR051285">
    <property type="entry name" value="NADH_oxidoreductase_modular"/>
</dbReference>
<sequence>MSDSRPRDVQIAEIGVDTQILRSRTWDRLKFEIEYARQKGTTANSYLIQAEHSALIDPPGSSFTDIFIHELHQHQYFQKLDYVMLSHVNQNRLETLKKLLELAPQVTIVCSKPAANALKAAFVDRPLQVQVVRDGDTLDLGKGHALQFAFVPTPRWVDELCVFDPATQILYTDKFFGSHVCDDSIFDDHWKQLDEDRRYYFDCLYAAQSKQVEAAIAQLSKFPASMYAVGHGSIVRYSLSRLTLDYRDWCNEQKNQERSVALLYASAYGNTATVAQAIAKGLTASEITVESINCEFADPADITAVVERCDGFIIGTPTLAGHAPTQIQTALGLVLSNASKMKVAGVFGSYGWSGEAIDLVENRLQDAGYAFGFDTIRVKFTPTEEVLQQSEKAGVEFAQMLRKTQKVREPRPFLTETSDRTEQALGRVVGSLCVVTVKHGDRMTGFLTSWISQATFNPPGVTVAIAKSRTEGWLDHIGDSFVLNVLREDRQLRRAFMKPVELGHDRFADLEIEFAANGCPILLDGLAYLECTVQNRMECGDHWLLYAEVANGKVLAAKAVTAVLHRKSGTSY</sequence>
<reference evidence="9" key="1">
    <citation type="submission" date="2019-12" db="EMBL/GenBank/DDBJ databases">
        <title>High-Quality draft genome sequences of three cyanobacteria isolated from the limestone walls of the Old Cathedral of Coimbra.</title>
        <authorList>
            <person name="Tiago I."/>
            <person name="Soares F."/>
            <person name="Portugal A."/>
        </authorList>
    </citation>
    <scope>NUCLEOTIDE SEQUENCE</scope>
    <source>
        <strain evidence="9">A</strain>
    </source>
</reference>
<evidence type="ECO:0000256" key="5">
    <source>
        <dbReference type="ARBA" id="ARBA00022982"/>
    </source>
</evidence>
<dbReference type="InterPro" id="IPR045761">
    <property type="entry name" value="ODP_dom"/>
</dbReference>
<dbReference type="InterPro" id="IPR036866">
    <property type="entry name" value="RibonucZ/Hydroxyglut_hydro"/>
</dbReference>
<proteinExistence type="inferred from homology"/>
<evidence type="ECO:0000313" key="10">
    <source>
        <dbReference type="Proteomes" id="UP000646053"/>
    </source>
</evidence>
<protein>
    <submittedName>
        <fullName evidence="9">Flavin oxidoreductase</fullName>
    </submittedName>
</protein>
<evidence type="ECO:0000313" key="9">
    <source>
        <dbReference type="EMBL" id="NDJ17120.1"/>
    </source>
</evidence>
<dbReference type="PANTHER" id="PTHR32145:SF32">
    <property type="entry name" value="DIFLAVIN FLAVOPROTEIN A 4-RELATED"/>
    <property type="match status" value="1"/>
</dbReference>
<dbReference type="Gene3D" id="3.60.15.10">
    <property type="entry name" value="Ribonuclease Z/Hydroxyacylglutathione hydrolase-like"/>
    <property type="match status" value="1"/>
</dbReference>
<evidence type="ECO:0000256" key="3">
    <source>
        <dbReference type="ARBA" id="ARBA00007121"/>
    </source>
</evidence>
<feature type="domain" description="Flavodoxin-like" evidence="8">
    <location>
        <begin position="260"/>
        <end position="398"/>
    </location>
</feature>
<keyword evidence="4" id="KW-0813">Transport</keyword>
<dbReference type="InterPro" id="IPR008254">
    <property type="entry name" value="Flavodoxin/NO_synth"/>
</dbReference>
<keyword evidence="10" id="KW-1185">Reference proteome</keyword>
<dbReference type="InterPro" id="IPR001226">
    <property type="entry name" value="Flavodoxin_CS"/>
</dbReference>
<dbReference type="EMBL" id="WVIE01000007">
    <property type="protein sequence ID" value="NDJ17120.1"/>
    <property type="molecule type" value="Genomic_DNA"/>
</dbReference>
<dbReference type="SMART" id="SM00903">
    <property type="entry name" value="Flavin_Reduct"/>
    <property type="match status" value="1"/>
</dbReference>
<dbReference type="SUPFAM" id="SSF52218">
    <property type="entry name" value="Flavoproteins"/>
    <property type="match status" value="1"/>
</dbReference>
<dbReference type="InterPro" id="IPR029039">
    <property type="entry name" value="Flavoprotein-like_sf"/>
</dbReference>
<dbReference type="CDD" id="cd07709">
    <property type="entry name" value="flavodiiron_proteins_MBL-fold"/>
    <property type="match status" value="1"/>
</dbReference>
<comment type="cofactor">
    <cofactor evidence="1">
        <name>Fe cation</name>
        <dbReference type="ChEBI" id="CHEBI:24875"/>
    </cofactor>
</comment>
<dbReference type="Pfam" id="PF19583">
    <property type="entry name" value="ODP"/>
    <property type="match status" value="1"/>
</dbReference>
<name>A0A8J8CKX8_9CYAN</name>
<dbReference type="GO" id="GO:0010181">
    <property type="term" value="F:FMN binding"/>
    <property type="evidence" value="ECO:0007669"/>
    <property type="project" value="InterPro"/>
</dbReference>
<dbReference type="Gene3D" id="3.40.50.360">
    <property type="match status" value="1"/>
</dbReference>
<organism evidence="9 10">
    <name type="scientific">Myxacorys almedinensis A</name>
    <dbReference type="NCBI Taxonomy" id="2690445"/>
    <lineage>
        <taxon>Bacteria</taxon>
        <taxon>Bacillati</taxon>
        <taxon>Cyanobacteriota</taxon>
        <taxon>Cyanophyceae</taxon>
        <taxon>Leptolyngbyales</taxon>
        <taxon>Leptolyngbyaceae</taxon>
        <taxon>Myxacorys</taxon>
        <taxon>Myxacorys almedinensis</taxon>
    </lineage>
</organism>
<dbReference type="Gene3D" id="2.30.110.10">
    <property type="entry name" value="Electron Transport, Fmn-binding Protein, Chain A"/>
    <property type="match status" value="1"/>
</dbReference>
<evidence type="ECO:0000256" key="4">
    <source>
        <dbReference type="ARBA" id="ARBA00022448"/>
    </source>
</evidence>
<dbReference type="Pfam" id="PF01613">
    <property type="entry name" value="Flavin_Reduct"/>
    <property type="match status" value="1"/>
</dbReference>
<evidence type="ECO:0000256" key="6">
    <source>
        <dbReference type="ARBA" id="ARBA00023002"/>
    </source>
</evidence>
<comment type="caution">
    <text evidence="9">The sequence shown here is derived from an EMBL/GenBank/DDBJ whole genome shotgun (WGS) entry which is preliminary data.</text>
</comment>
<keyword evidence="6" id="KW-0560">Oxidoreductase</keyword>
<dbReference type="PANTHER" id="PTHR32145">
    <property type="entry name" value="DIFLAVIN FLAVOPROTEIN A 2-RELATED"/>
    <property type="match status" value="1"/>
</dbReference>